<organism evidence="1 2">
    <name type="scientific">Hyphococcus lacteus</name>
    <dbReference type="NCBI Taxonomy" id="3143536"/>
    <lineage>
        <taxon>Bacteria</taxon>
        <taxon>Pseudomonadati</taxon>
        <taxon>Pseudomonadota</taxon>
        <taxon>Alphaproteobacteria</taxon>
        <taxon>Parvularculales</taxon>
        <taxon>Parvularculaceae</taxon>
        <taxon>Hyphococcus</taxon>
    </lineage>
</organism>
<dbReference type="GO" id="GO:0032259">
    <property type="term" value="P:methylation"/>
    <property type="evidence" value="ECO:0007669"/>
    <property type="project" value="UniProtKB-KW"/>
</dbReference>
<sequence>MSKTYEDLSGAAGKARFFRPSRFEASEIFGGNPPRLVFEDETYDLHNISARGAGCLNRRPTDDEPAKAPGEHGLLRLTQHGRELFLGTARKARADSGSGIVTTGFELESNRFDLDWLIRENASILAREARTPVELLEPPIAYKTFCADAAAFLGSYLLRVQKFVGPIEGRLSEAERNDIARDLAASAETGWLDLVQEGNALVGDIHNEKQRRIGYKSYTERTVTQMLLAGPGWARCYFKPAGYPGDYKIMNYGYEQKPEGAGVAEKFLHLLGMSASRAIITRMEMVASLVCDYANDRRSGNGDEFTITSVGSGPAREMEDILSGTPDDVRWRMNLVDQEPAALDYAFERIATMPDRDRLNVTGLNISFREMLRPSPDNAAFMNNDIIYSSGFVDYLNPLLAQRFIKRLYDFVKPGGQVIVGNVNNLSTGMIWPLEYITDWTLYFRNEEEMKAMAREIPDAKVSVISDPMEAVYFLVVEKPAS</sequence>
<dbReference type="GO" id="GO:0008168">
    <property type="term" value="F:methyltransferase activity"/>
    <property type="evidence" value="ECO:0007669"/>
    <property type="project" value="UniProtKB-KW"/>
</dbReference>
<dbReference type="SUPFAM" id="SSF53335">
    <property type="entry name" value="S-adenosyl-L-methionine-dependent methyltransferases"/>
    <property type="match status" value="1"/>
</dbReference>
<accession>A0ABV3Z1N8</accession>
<keyword evidence="2" id="KW-1185">Reference proteome</keyword>
<dbReference type="RefSeq" id="WP_369312628.1">
    <property type="nucleotide sequence ID" value="NZ_JBEHZE010000001.1"/>
</dbReference>
<dbReference type="EC" id="2.1.-.-" evidence="1"/>
<reference evidence="1 2" key="1">
    <citation type="submission" date="2024-05" db="EMBL/GenBank/DDBJ databases">
        <title>Three bacterial strains, DH-69, EH-24, and ECK-19 isolated from coastal sediments.</title>
        <authorList>
            <person name="Ye Y.-Q."/>
            <person name="Du Z.-J."/>
        </authorList>
    </citation>
    <scope>NUCLEOTIDE SEQUENCE [LARGE SCALE GENOMIC DNA]</scope>
    <source>
        <strain evidence="1 2">ECK-19</strain>
    </source>
</reference>
<gene>
    <name evidence="1" type="ORF">ABFZ84_04010</name>
</gene>
<evidence type="ECO:0000313" key="1">
    <source>
        <dbReference type="EMBL" id="MEX6632704.1"/>
    </source>
</evidence>
<dbReference type="Proteomes" id="UP001560685">
    <property type="component" value="Unassembled WGS sequence"/>
</dbReference>
<dbReference type="InterPro" id="IPR029063">
    <property type="entry name" value="SAM-dependent_MTases_sf"/>
</dbReference>
<comment type="caution">
    <text evidence="1">The sequence shown here is derived from an EMBL/GenBank/DDBJ whole genome shotgun (WGS) entry which is preliminary data.</text>
</comment>
<dbReference type="EMBL" id="JBEHZE010000001">
    <property type="protein sequence ID" value="MEX6632704.1"/>
    <property type="molecule type" value="Genomic_DNA"/>
</dbReference>
<dbReference type="Gene3D" id="3.40.50.150">
    <property type="entry name" value="Vaccinia Virus protein VP39"/>
    <property type="match status" value="1"/>
</dbReference>
<evidence type="ECO:0000313" key="2">
    <source>
        <dbReference type="Proteomes" id="UP001560685"/>
    </source>
</evidence>
<keyword evidence="1" id="KW-0489">Methyltransferase</keyword>
<proteinExistence type="predicted"/>
<protein>
    <submittedName>
        <fullName evidence="1">Class I SAM-dependent methyltransferase</fullName>
        <ecNumber evidence="1">2.1.-.-</ecNumber>
    </submittedName>
</protein>
<keyword evidence="1" id="KW-0808">Transferase</keyword>
<name>A0ABV3Z1N8_9PROT</name>